<comment type="pathway">
    <text evidence="1">Cell wall biogenesis; peptidoglycan biosynthesis.</text>
</comment>
<dbReference type="SUPFAM" id="SSF47090">
    <property type="entry name" value="PGBD-like"/>
    <property type="match status" value="1"/>
</dbReference>
<dbReference type="InterPro" id="IPR036366">
    <property type="entry name" value="PGBDSf"/>
</dbReference>
<dbReference type="InterPro" id="IPR005490">
    <property type="entry name" value="LD_TPept_cat_dom"/>
</dbReference>
<name>A0A6J7H658_9ZZZZ</name>
<feature type="region of interest" description="Disordered" evidence="6">
    <location>
        <begin position="335"/>
        <end position="360"/>
    </location>
</feature>
<dbReference type="GO" id="GO:0016740">
    <property type="term" value="F:transferase activity"/>
    <property type="evidence" value="ECO:0007669"/>
    <property type="project" value="UniProtKB-KW"/>
</dbReference>
<dbReference type="EMBL" id="CAESGF010000002">
    <property type="protein sequence ID" value="CAB4362703.1"/>
    <property type="molecule type" value="Genomic_DNA"/>
</dbReference>
<feature type="domain" description="Peptidoglycan binding-like" evidence="7">
    <location>
        <begin position="75"/>
        <end position="135"/>
    </location>
</feature>
<feature type="domain" description="L,D-TPase catalytic" evidence="8">
    <location>
        <begin position="163"/>
        <end position="285"/>
    </location>
</feature>
<dbReference type="InterPro" id="IPR038063">
    <property type="entry name" value="Transpep_catalytic_dom"/>
</dbReference>
<evidence type="ECO:0000259" key="8">
    <source>
        <dbReference type="Pfam" id="PF03734"/>
    </source>
</evidence>
<evidence type="ECO:0000256" key="1">
    <source>
        <dbReference type="ARBA" id="ARBA00004752"/>
    </source>
</evidence>
<dbReference type="EMBL" id="CAEZYF010000002">
    <property type="protein sequence ID" value="CAB4708130.1"/>
    <property type="molecule type" value="Genomic_DNA"/>
</dbReference>
<evidence type="ECO:0000256" key="6">
    <source>
        <dbReference type="SAM" id="MobiDB-lite"/>
    </source>
</evidence>
<dbReference type="Gene3D" id="1.10.101.10">
    <property type="entry name" value="PGBD-like superfamily/PGBD"/>
    <property type="match status" value="1"/>
</dbReference>
<dbReference type="SUPFAM" id="SSF141523">
    <property type="entry name" value="L,D-transpeptidase catalytic domain-like"/>
    <property type="match status" value="1"/>
</dbReference>
<accession>A0A6J7H658</accession>
<dbReference type="CDD" id="cd16913">
    <property type="entry name" value="YkuD_like"/>
    <property type="match status" value="1"/>
</dbReference>
<keyword evidence="3" id="KW-0133">Cell shape</keyword>
<dbReference type="AlphaFoldDB" id="A0A6J7H658"/>
<dbReference type="GO" id="GO:0008360">
    <property type="term" value="P:regulation of cell shape"/>
    <property type="evidence" value="ECO:0007669"/>
    <property type="project" value="UniProtKB-KW"/>
</dbReference>
<reference evidence="11" key="1">
    <citation type="submission" date="2020-05" db="EMBL/GenBank/DDBJ databases">
        <authorList>
            <person name="Chiriac C."/>
            <person name="Salcher M."/>
            <person name="Ghai R."/>
            <person name="Kavagutti S V."/>
        </authorList>
    </citation>
    <scope>NUCLEOTIDE SEQUENCE</scope>
</reference>
<dbReference type="InterPro" id="IPR002477">
    <property type="entry name" value="Peptidoglycan-bd-like"/>
</dbReference>
<keyword evidence="2" id="KW-0808">Transferase</keyword>
<evidence type="ECO:0000313" key="9">
    <source>
        <dbReference type="EMBL" id="CAB4362703.1"/>
    </source>
</evidence>
<dbReference type="EMBL" id="CAFBOL010000113">
    <property type="protein sequence ID" value="CAB5011965.1"/>
    <property type="molecule type" value="Genomic_DNA"/>
</dbReference>
<evidence type="ECO:0000313" key="12">
    <source>
        <dbReference type="EMBL" id="CAB5011965.1"/>
    </source>
</evidence>
<dbReference type="EMBL" id="CAFBMT010000001">
    <property type="protein sequence ID" value="CAB4911840.1"/>
    <property type="molecule type" value="Genomic_DNA"/>
</dbReference>
<keyword evidence="4" id="KW-0573">Peptidoglycan synthesis</keyword>
<sequence length="360" mass="38661">MGRWTPAIAAAVVLTVVVFVGFSGNGGNSNEVSGPNPGADQAQLTVPANTKAGVVVVGTAGPKTHLSVTLGKGASGAEVEALQRRLHDLGFDPGPNDGNFGSGTQQAVWAFEGLVYRTPYDQQVGVVTDEMWQKMQDPLVFNPRRQEPNNTHMEIYLPLQTAIVFTNDHAKLITHISSGSGQEWCEVIEQDTDDNGVPLEKTLLKDVCGVSKTPGGVFLFYRRYVGKRLGPLGGMMNPVYFNYGIAVHGADSVPNLPASHGCIRIPQWIANYFPGLVAKNDRVYVWGQDGKEPEQYSKDEMLPVFNYRNTHSTLTLEPTTTTTIVATTTTKKPVATTTTATATTPPSTTTITTPPPTTGS</sequence>
<evidence type="ECO:0000256" key="5">
    <source>
        <dbReference type="ARBA" id="ARBA00023316"/>
    </source>
</evidence>
<evidence type="ECO:0000313" key="11">
    <source>
        <dbReference type="EMBL" id="CAB4911840.1"/>
    </source>
</evidence>
<keyword evidence="5" id="KW-0961">Cell wall biogenesis/degradation</keyword>
<evidence type="ECO:0000256" key="3">
    <source>
        <dbReference type="ARBA" id="ARBA00022960"/>
    </source>
</evidence>
<evidence type="ECO:0000313" key="10">
    <source>
        <dbReference type="EMBL" id="CAB4708130.1"/>
    </source>
</evidence>
<dbReference type="Gene3D" id="2.40.440.10">
    <property type="entry name" value="L,D-transpeptidase catalytic domain-like"/>
    <property type="match status" value="1"/>
</dbReference>
<dbReference type="Pfam" id="PF01471">
    <property type="entry name" value="PG_binding_1"/>
    <property type="match status" value="1"/>
</dbReference>
<dbReference type="GO" id="GO:0009252">
    <property type="term" value="P:peptidoglycan biosynthetic process"/>
    <property type="evidence" value="ECO:0007669"/>
    <property type="project" value="UniProtKB-UniPathway"/>
</dbReference>
<protein>
    <submittedName>
        <fullName evidence="11">Unannotated protein</fullName>
    </submittedName>
</protein>
<dbReference type="GO" id="GO:0071555">
    <property type="term" value="P:cell wall organization"/>
    <property type="evidence" value="ECO:0007669"/>
    <property type="project" value="UniProtKB-KW"/>
</dbReference>
<dbReference type="InterPro" id="IPR036365">
    <property type="entry name" value="PGBD-like_sf"/>
</dbReference>
<evidence type="ECO:0000259" key="7">
    <source>
        <dbReference type="Pfam" id="PF01471"/>
    </source>
</evidence>
<evidence type="ECO:0000256" key="4">
    <source>
        <dbReference type="ARBA" id="ARBA00022984"/>
    </source>
</evidence>
<dbReference type="UniPathway" id="UPA00219"/>
<feature type="compositionally biased region" description="Low complexity" evidence="6">
    <location>
        <begin position="335"/>
        <end position="352"/>
    </location>
</feature>
<gene>
    <name evidence="10" type="ORF">UFOPK2656_00486</name>
    <name evidence="11" type="ORF">UFOPK3651_00254</name>
    <name evidence="12" type="ORF">UFOPK3931_02867</name>
    <name evidence="9" type="ORF">UFOPK4189_00483</name>
</gene>
<dbReference type="Pfam" id="PF03734">
    <property type="entry name" value="YkuD"/>
    <property type="match status" value="1"/>
</dbReference>
<evidence type="ECO:0000256" key="2">
    <source>
        <dbReference type="ARBA" id="ARBA00022679"/>
    </source>
</evidence>
<proteinExistence type="predicted"/>
<organism evidence="11">
    <name type="scientific">freshwater metagenome</name>
    <dbReference type="NCBI Taxonomy" id="449393"/>
    <lineage>
        <taxon>unclassified sequences</taxon>
        <taxon>metagenomes</taxon>
        <taxon>ecological metagenomes</taxon>
    </lineage>
</organism>